<dbReference type="PROSITE" id="PS51471">
    <property type="entry name" value="FE2OG_OXY"/>
    <property type="match status" value="1"/>
</dbReference>
<keyword evidence="3 7" id="KW-0847">Vitamin C</keyword>
<dbReference type="GO" id="GO:0006974">
    <property type="term" value="P:DNA damage response"/>
    <property type="evidence" value="ECO:0007669"/>
    <property type="project" value="TreeGrafter"/>
</dbReference>
<dbReference type="AlphaFoldDB" id="A0A2D2ASV4"/>
<dbReference type="InterPro" id="IPR041097">
    <property type="entry name" value="PKHD_C"/>
</dbReference>
<evidence type="ECO:0000313" key="9">
    <source>
        <dbReference type="EMBL" id="ATQ41090.1"/>
    </source>
</evidence>
<evidence type="ECO:0000256" key="2">
    <source>
        <dbReference type="ARBA" id="ARBA00022723"/>
    </source>
</evidence>
<feature type="binding site" evidence="7">
    <location>
        <position position="159"/>
    </location>
    <ligand>
        <name>Fe cation</name>
        <dbReference type="ChEBI" id="CHEBI:24875"/>
    </ligand>
</feature>
<dbReference type="HAMAP" id="MF_00657">
    <property type="entry name" value="Hydroxyl_YbiX"/>
    <property type="match status" value="1"/>
</dbReference>
<dbReference type="GO" id="GO:0006879">
    <property type="term" value="P:intracellular iron ion homeostasis"/>
    <property type="evidence" value="ECO:0007669"/>
    <property type="project" value="TreeGrafter"/>
</dbReference>
<dbReference type="Proteomes" id="UP000228945">
    <property type="component" value="Chromosome"/>
</dbReference>
<dbReference type="NCBIfam" id="NF003974">
    <property type="entry name" value="PRK05467.1-3"/>
    <property type="match status" value="1"/>
</dbReference>
<dbReference type="GO" id="GO:0016706">
    <property type="term" value="F:2-oxoglutarate-dependent dioxygenase activity"/>
    <property type="evidence" value="ECO:0007669"/>
    <property type="project" value="UniProtKB-UniRule"/>
</dbReference>
<dbReference type="PANTHER" id="PTHR41536:SF1">
    <property type="entry name" value="PKHD-TYPE HYDROXYLASE YBIX"/>
    <property type="match status" value="1"/>
</dbReference>
<keyword evidence="4 7" id="KW-0223">Dioxygenase</keyword>
<comment type="cofactor">
    <cofactor evidence="7">
        <name>Fe(2+)</name>
        <dbReference type="ChEBI" id="CHEBI:29033"/>
    </cofactor>
    <text evidence="7">Binds 1 Fe(2+) ion per subunit.</text>
</comment>
<feature type="domain" description="Fe2OG dioxygenase" evidence="8">
    <location>
        <begin position="78"/>
        <end position="178"/>
    </location>
</feature>
<evidence type="ECO:0000256" key="3">
    <source>
        <dbReference type="ARBA" id="ARBA00022896"/>
    </source>
</evidence>
<keyword evidence="6 7" id="KW-0408">Iron</keyword>
<keyword evidence="5 7" id="KW-0560">Oxidoreductase</keyword>
<evidence type="ECO:0000256" key="7">
    <source>
        <dbReference type="HAMAP-Rule" id="MF_00657"/>
    </source>
</evidence>
<feature type="binding site" evidence="7">
    <location>
        <position position="96"/>
    </location>
    <ligand>
        <name>Fe cation</name>
        <dbReference type="ChEBI" id="CHEBI:24875"/>
    </ligand>
</feature>
<evidence type="ECO:0000259" key="8">
    <source>
        <dbReference type="PROSITE" id="PS51471"/>
    </source>
</evidence>
<dbReference type="InterPro" id="IPR044862">
    <property type="entry name" value="Pro_4_hyd_alph_FE2OG_OXY"/>
</dbReference>
<organism evidence="9 10">
    <name type="scientific">Caulobacter mirabilis</name>
    <dbReference type="NCBI Taxonomy" id="69666"/>
    <lineage>
        <taxon>Bacteria</taxon>
        <taxon>Pseudomonadati</taxon>
        <taxon>Pseudomonadota</taxon>
        <taxon>Alphaproteobacteria</taxon>
        <taxon>Caulobacterales</taxon>
        <taxon>Caulobacteraceae</taxon>
        <taxon>Caulobacter</taxon>
    </lineage>
</organism>
<dbReference type="PANTHER" id="PTHR41536">
    <property type="entry name" value="PKHD-TYPE HYDROXYLASE YBIX"/>
    <property type="match status" value="1"/>
</dbReference>
<comment type="cofactor">
    <cofactor evidence="1 7">
        <name>L-ascorbate</name>
        <dbReference type="ChEBI" id="CHEBI:38290"/>
    </cofactor>
</comment>
<keyword evidence="2 7" id="KW-0479">Metal-binding</keyword>
<dbReference type="GO" id="GO:0031418">
    <property type="term" value="F:L-ascorbic acid binding"/>
    <property type="evidence" value="ECO:0007669"/>
    <property type="project" value="UniProtKB-KW"/>
</dbReference>
<evidence type="ECO:0000256" key="4">
    <source>
        <dbReference type="ARBA" id="ARBA00022964"/>
    </source>
</evidence>
<sequence length="227" mass="24811">MMLQIPGVLTKDEVARIRALIDAAGWVDGGVTAGFQSGLAKRNRQLPEESAVAREAGAVIVAALNRHPLFVAGALPARIFPPLFNRYGVGETFGDHVDNAIRQTRDGALRIRTDLSATLFLTEPEAYDGGELTVDDTYGVHQVKLEAGDLILYPASSLHRVEAITRGERVSSFFWIQSLVRDDARRALLFDMDMAIQRAAQTLGQGDPSIVSLTGAYHNLLRMWAEP</sequence>
<accession>A0A2D2ASV4</accession>
<feature type="binding site" evidence="7">
    <location>
        <position position="98"/>
    </location>
    <ligand>
        <name>Fe cation</name>
        <dbReference type="ChEBI" id="CHEBI:24875"/>
    </ligand>
</feature>
<feature type="binding site" evidence="7">
    <location>
        <position position="169"/>
    </location>
    <ligand>
        <name>2-oxoglutarate</name>
        <dbReference type="ChEBI" id="CHEBI:16810"/>
    </ligand>
</feature>
<evidence type="ECO:0000256" key="1">
    <source>
        <dbReference type="ARBA" id="ARBA00001961"/>
    </source>
</evidence>
<keyword evidence="10" id="KW-1185">Reference proteome</keyword>
<dbReference type="InterPro" id="IPR005123">
    <property type="entry name" value="Oxoglu/Fe-dep_dioxygenase_dom"/>
</dbReference>
<dbReference type="NCBIfam" id="NF003975">
    <property type="entry name" value="PRK05467.1-4"/>
    <property type="match status" value="1"/>
</dbReference>
<dbReference type="GO" id="GO:0005506">
    <property type="term" value="F:iron ion binding"/>
    <property type="evidence" value="ECO:0007669"/>
    <property type="project" value="UniProtKB-UniRule"/>
</dbReference>
<dbReference type="SMART" id="SM00702">
    <property type="entry name" value="P4Hc"/>
    <property type="match status" value="1"/>
</dbReference>
<evidence type="ECO:0000256" key="5">
    <source>
        <dbReference type="ARBA" id="ARBA00023002"/>
    </source>
</evidence>
<dbReference type="RefSeq" id="WP_099620347.1">
    <property type="nucleotide sequence ID" value="NZ_CP024201.1"/>
</dbReference>
<dbReference type="InterPro" id="IPR023550">
    <property type="entry name" value="PKHD_hydroxylase"/>
</dbReference>
<dbReference type="OrthoDB" id="9812472at2"/>
<reference evidence="9 10" key="1">
    <citation type="submission" date="2017-10" db="EMBL/GenBank/DDBJ databases">
        <title>Genome sequence of Caulobacter mirabilis FWC38.</title>
        <authorList>
            <person name="Fiebig A."/>
            <person name="Crosson S."/>
        </authorList>
    </citation>
    <scope>NUCLEOTIDE SEQUENCE [LARGE SCALE GENOMIC DNA]</scope>
    <source>
        <strain evidence="9 10">FWC 38</strain>
    </source>
</reference>
<dbReference type="NCBIfam" id="NF003973">
    <property type="entry name" value="PRK05467.1-2"/>
    <property type="match status" value="1"/>
</dbReference>
<dbReference type="InterPro" id="IPR006620">
    <property type="entry name" value="Pro_4_hyd_alph"/>
</dbReference>
<dbReference type="EMBL" id="CP024201">
    <property type="protein sequence ID" value="ATQ41090.1"/>
    <property type="molecule type" value="Genomic_DNA"/>
</dbReference>
<gene>
    <name evidence="9" type="ORF">CSW64_01030</name>
</gene>
<proteinExistence type="inferred from homology"/>
<dbReference type="Gene3D" id="2.60.120.620">
    <property type="entry name" value="q2cbj1_9rhob like domain"/>
    <property type="match status" value="1"/>
</dbReference>
<evidence type="ECO:0000313" key="10">
    <source>
        <dbReference type="Proteomes" id="UP000228945"/>
    </source>
</evidence>
<protein>
    <submittedName>
        <fullName evidence="9">Fe2+-dependent dioxygenase</fullName>
    </submittedName>
</protein>
<dbReference type="Gene3D" id="4.10.860.20">
    <property type="entry name" value="Rabenosyn, Rab binding domain"/>
    <property type="match status" value="1"/>
</dbReference>
<dbReference type="Pfam" id="PF18331">
    <property type="entry name" value="PKHD_C"/>
    <property type="match status" value="1"/>
</dbReference>
<evidence type="ECO:0000256" key="6">
    <source>
        <dbReference type="ARBA" id="ARBA00023004"/>
    </source>
</evidence>
<dbReference type="Pfam" id="PF13640">
    <property type="entry name" value="2OG-FeII_Oxy_3"/>
    <property type="match status" value="1"/>
</dbReference>
<name>A0A2D2ASV4_9CAUL</name>
<dbReference type="KEGG" id="cmb:CSW64_01030"/>